<dbReference type="FunFam" id="3.40.109.10:FF:000001">
    <property type="entry name" value="Nitroreductase family"/>
    <property type="match status" value="1"/>
</dbReference>
<dbReference type="Gene3D" id="3.40.109.10">
    <property type="entry name" value="NADH Oxidase"/>
    <property type="match status" value="1"/>
</dbReference>
<evidence type="ECO:0000313" key="6">
    <source>
        <dbReference type="Proteomes" id="UP000036503"/>
    </source>
</evidence>
<dbReference type="GO" id="GO:0005737">
    <property type="term" value="C:cytoplasm"/>
    <property type="evidence" value="ECO:0007669"/>
    <property type="project" value="UniProtKB-SubCell"/>
</dbReference>
<accession>A0A0J6WT74</accession>
<dbReference type="PANTHER" id="PTHR43035">
    <property type="entry name" value="FATTY ACID REPRESSION MUTANT PROTEIN 2-RELATED"/>
    <property type="match status" value="1"/>
</dbReference>
<dbReference type="CDD" id="cd02140">
    <property type="entry name" value="Frm2-like"/>
    <property type="match status" value="1"/>
</dbReference>
<evidence type="ECO:0000256" key="3">
    <source>
        <dbReference type="ARBA" id="ARBA00023002"/>
    </source>
</evidence>
<dbReference type="InterPro" id="IPR029479">
    <property type="entry name" value="Nitroreductase"/>
</dbReference>
<keyword evidence="3" id="KW-0560">Oxidoreductase</keyword>
<evidence type="ECO:0000259" key="4">
    <source>
        <dbReference type="Pfam" id="PF00881"/>
    </source>
</evidence>
<comment type="caution">
    <text evidence="5">The sequence shown here is derived from an EMBL/GenBank/DDBJ whole genome shotgun (WGS) entry which is preliminary data.</text>
</comment>
<dbReference type="SUPFAM" id="SSF55469">
    <property type="entry name" value="FMN-dependent nitroreductase-like"/>
    <property type="match status" value="1"/>
</dbReference>
<proteinExistence type="predicted"/>
<dbReference type="InterPro" id="IPR033877">
    <property type="entry name" value="Frm2/Hbn1"/>
</dbReference>
<evidence type="ECO:0000256" key="1">
    <source>
        <dbReference type="ARBA" id="ARBA00004496"/>
    </source>
</evidence>
<dbReference type="GO" id="GO:0034599">
    <property type="term" value="P:cellular response to oxidative stress"/>
    <property type="evidence" value="ECO:0007669"/>
    <property type="project" value="InterPro"/>
</dbReference>
<organism evidence="5 6">
    <name type="scientific">Megasphaera cerevisiae DSM 20462</name>
    <dbReference type="NCBI Taxonomy" id="1122219"/>
    <lineage>
        <taxon>Bacteria</taxon>
        <taxon>Bacillati</taxon>
        <taxon>Bacillota</taxon>
        <taxon>Negativicutes</taxon>
        <taxon>Veillonellales</taxon>
        <taxon>Veillonellaceae</taxon>
        <taxon>Megasphaera</taxon>
    </lineage>
</organism>
<sequence>MSSFQEAIAKRRTNYALGNTISISDDTIVQTIENVVHEVPSAFNMQSGKAVIALGGVHQAVWQITKDTLRKIVPPENFGSTEAKIDSFAAAYGTVLYFDDHAIVENMQKQFPLYAQNFPIWAQQANGMMQFSIWTALTDLGLGVNLQHYNPLIDADVKSLVHVPDSWQLIAQMPFGAALQSPDPIQKVPVSERVKVVTK</sequence>
<dbReference type="InterPro" id="IPR000415">
    <property type="entry name" value="Nitroreductase-like"/>
</dbReference>
<feature type="domain" description="Nitroreductase" evidence="4">
    <location>
        <begin position="8"/>
        <end position="176"/>
    </location>
</feature>
<dbReference type="OrthoDB" id="9810617at2"/>
<protein>
    <submittedName>
        <fullName evidence="5">Nitroreductase</fullName>
    </submittedName>
</protein>
<dbReference type="RefSeq" id="WP_048515471.1">
    <property type="nucleotide sequence ID" value="NZ_FUXD01000060.1"/>
</dbReference>
<dbReference type="Proteomes" id="UP000036503">
    <property type="component" value="Unassembled WGS sequence"/>
</dbReference>
<keyword evidence="2" id="KW-0963">Cytoplasm</keyword>
<dbReference type="GO" id="GO:0016491">
    <property type="term" value="F:oxidoreductase activity"/>
    <property type="evidence" value="ECO:0007669"/>
    <property type="project" value="UniProtKB-KW"/>
</dbReference>
<dbReference type="PANTHER" id="PTHR43035:SF1">
    <property type="entry name" value="FATTY ACID REPRESSION MUTANT PROTEIN 2-RELATED"/>
    <property type="match status" value="1"/>
</dbReference>
<comment type="subcellular location">
    <subcellularLocation>
        <location evidence="1">Cytoplasm</location>
    </subcellularLocation>
</comment>
<dbReference type="EMBL" id="LEKT01000070">
    <property type="protein sequence ID" value="KMO85358.1"/>
    <property type="molecule type" value="Genomic_DNA"/>
</dbReference>
<gene>
    <name evidence="5" type="ORF">AB840_14025</name>
</gene>
<dbReference type="Pfam" id="PF00881">
    <property type="entry name" value="Nitroreductase"/>
    <property type="match status" value="1"/>
</dbReference>
<name>A0A0J6WT74_9FIRM</name>
<reference evidence="5 6" key="1">
    <citation type="submission" date="2015-06" db="EMBL/GenBank/DDBJ databases">
        <title>Draft genome sequence of beer spoilage bacterium Megasphaera cerevisiae type strain 20462.</title>
        <authorList>
            <person name="Kutumbaka K."/>
            <person name="Pasmowitz J."/>
            <person name="Mategko J."/>
            <person name="Reyes D."/>
            <person name="Friedrich A."/>
            <person name="Han S."/>
            <person name="Martens-Habbena W."/>
            <person name="Neal-McKinney J."/>
            <person name="Janagama H.K."/>
            <person name="Nadala C."/>
            <person name="Samadpour M."/>
        </authorList>
    </citation>
    <scope>NUCLEOTIDE SEQUENCE [LARGE SCALE GENOMIC DNA]</scope>
    <source>
        <strain evidence="5 6">DSM 20462</strain>
    </source>
</reference>
<keyword evidence="6" id="KW-1185">Reference proteome</keyword>
<evidence type="ECO:0000313" key="5">
    <source>
        <dbReference type="EMBL" id="KMO85358.1"/>
    </source>
</evidence>
<dbReference type="AlphaFoldDB" id="A0A0J6WT74"/>
<evidence type="ECO:0000256" key="2">
    <source>
        <dbReference type="ARBA" id="ARBA00022490"/>
    </source>
</evidence>
<dbReference type="PATRIC" id="fig|1122219.3.peg.3038"/>
<dbReference type="InParanoid" id="A0A0J6WT74"/>